<evidence type="ECO:0000256" key="2">
    <source>
        <dbReference type="ARBA" id="ARBA00022723"/>
    </source>
</evidence>
<dbReference type="PANTHER" id="PTHR31609:SF1">
    <property type="entry name" value="CARBOHYDRATE DEACETYLASE"/>
    <property type="match status" value="1"/>
</dbReference>
<dbReference type="SUPFAM" id="SSF88713">
    <property type="entry name" value="Glycoside hydrolase/deacetylase"/>
    <property type="match status" value="1"/>
</dbReference>
<dbReference type="RefSeq" id="WP_343786947.1">
    <property type="nucleotide sequence ID" value="NZ_BAAAFH010000011.1"/>
</dbReference>
<organism evidence="6 7">
    <name type="scientific">Wandonia haliotis</name>
    <dbReference type="NCBI Taxonomy" id="574963"/>
    <lineage>
        <taxon>Bacteria</taxon>
        <taxon>Pseudomonadati</taxon>
        <taxon>Bacteroidota</taxon>
        <taxon>Flavobacteriia</taxon>
        <taxon>Flavobacteriales</taxon>
        <taxon>Crocinitomicaceae</taxon>
        <taxon>Wandonia</taxon>
    </lineage>
</organism>
<evidence type="ECO:0000256" key="3">
    <source>
        <dbReference type="ARBA" id="ARBA00022801"/>
    </source>
</evidence>
<comment type="cofactor">
    <cofactor evidence="1">
        <name>Mg(2+)</name>
        <dbReference type="ChEBI" id="CHEBI:18420"/>
    </cofactor>
</comment>
<dbReference type="Proteomes" id="UP001501126">
    <property type="component" value="Unassembled WGS sequence"/>
</dbReference>
<keyword evidence="5" id="KW-0119">Carbohydrate metabolism</keyword>
<sequence length="338" mass="39096">MNTKIIFSADDAGIVPQIDNAIADLVNRGILNSAEVLTNYGKEGANSLYNTHQMVEQTKASGNPIELGIHLTITSGKPLTQQDGLLSILDEKGQFVSYRDLGGGATEEAIYNELKAQAQILLDDRELGSKVTHMSNHHDALWFYPQYTRAYVRLANELNLPIRNTKSIPESNSWFYYVFQNLLRKISQADKDRISKAYQLRKNGYFPQEQLTFLSTDYMDNRHYEVNHLWDDFDPRDARIVINRKKRKLKKMIEEAGESRSTTLVEFMFHVRKGKILDYSGTDALPYYNGVDPRYFDGRTLEYRSLRDNQKVIERYMQKKDCEMALWKEAKEIILKKG</sequence>
<keyword evidence="4" id="KW-0460">Magnesium</keyword>
<accession>A0ABP3Y1K3</accession>
<evidence type="ECO:0000313" key="7">
    <source>
        <dbReference type="Proteomes" id="UP001501126"/>
    </source>
</evidence>
<evidence type="ECO:0000313" key="6">
    <source>
        <dbReference type="EMBL" id="GAA0875449.1"/>
    </source>
</evidence>
<evidence type="ECO:0000256" key="1">
    <source>
        <dbReference type="ARBA" id="ARBA00001946"/>
    </source>
</evidence>
<dbReference type="InterPro" id="IPR011330">
    <property type="entry name" value="Glyco_hydro/deAcase_b/a-brl"/>
</dbReference>
<comment type="caution">
    <text evidence="6">The sequence shown here is derived from an EMBL/GenBank/DDBJ whole genome shotgun (WGS) entry which is preliminary data.</text>
</comment>
<evidence type="ECO:0000256" key="4">
    <source>
        <dbReference type="ARBA" id="ARBA00022842"/>
    </source>
</evidence>
<proteinExistence type="predicted"/>
<gene>
    <name evidence="6" type="ORF">GCM10009118_18580</name>
</gene>
<name>A0ABP3Y1K3_9FLAO</name>
<keyword evidence="2" id="KW-0479">Metal-binding</keyword>
<keyword evidence="7" id="KW-1185">Reference proteome</keyword>
<dbReference type="PANTHER" id="PTHR31609">
    <property type="entry name" value="YDJC DEACETYLASE FAMILY MEMBER"/>
    <property type="match status" value="1"/>
</dbReference>
<dbReference type="EMBL" id="BAAAFH010000011">
    <property type="protein sequence ID" value="GAA0875449.1"/>
    <property type="molecule type" value="Genomic_DNA"/>
</dbReference>
<keyword evidence="3" id="KW-0378">Hydrolase</keyword>
<reference evidence="7" key="1">
    <citation type="journal article" date="2019" name="Int. J. Syst. Evol. Microbiol.">
        <title>The Global Catalogue of Microorganisms (GCM) 10K type strain sequencing project: providing services to taxonomists for standard genome sequencing and annotation.</title>
        <authorList>
            <consortium name="The Broad Institute Genomics Platform"/>
            <consortium name="The Broad Institute Genome Sequencing Center for Infectious Disease"/>
            <person name="Wu L."/>
            <person name="Ma J."/>
        </authorList>
    </citation>
    <scope>NUCLEOTIDE SEQUENCE [LARGE SCALE GENOMIC DNA]</scope>
    <source>
        <strain evidence="7">JCM 16083</strain>
    </source>
</reference>
<dbReference type="Pfam" id="PF04794">
    <property type="entry name" value="YdjC"/>
    <property type="match status" value="1"/>
</dbReference>
<evidence type="ECO:0000256" key="5">
    <source>
        <dbReference type="ARBA" id="ARBA00023277"/>
    </source>
</evidence>
<dbReference type="InterPro" id="IPR006879">
    <property type="entry name" value="YdjC-like"/>
</dbReference>
<protein>
    <recommendedName>
        <fullName evidence="8">ChbG/HpnK family deacetylase</fullName>
    </recommendedName>
</protein>
<dbReference type="Gene3D" id="3.20.20.370">
    <property type="entry name" value="Glycoside hydrolase/deacetylase"/>
    <property type="match status" value="1"/>
</dbReference>
<evidence type="ECO:0008006" key="8">
    <source>
        <dbReference type="Google" id="ProtNLM"/>
    </source>
</evidence>